<keyword evidence="10" id="KW-1185">Reference proteome</keyword>
<evidence type="ECO:0000313" key="10">
    <source>
        <dbReference type="Proteomes" id="UP001056201"/>
    </source>
</evidence>
<feature type="transmembrane region" description="Helical" evidence="7">
    <location>
        <begin position="105"/>
        <end position="130"/>
    </location>
</feature>
<evidence type="ECO:0000256" key="3">
    <source>
        <dbReference type="ARBA" id="ARBA00022475"/>
    </source>
</evidence>
<dbReference type="PANTHER" id="PTHR43386">
    <property type="entry name" value="OLIGOPEPTIDE TRANSPORT SYSTEM PERMEASE PROTEIN APPC"/>
    <property type="match status" value="1"/>
</dbReference>
<reference evidence="9" key="1">
    <citation type="submission" date="2022-05" db="EMBL/GenBank/DDBJ databases">
        <title>An RpoN-dependent PEP-CTERM gene is involved in floc formation of an Aquincola tertiaricarbonis strain.</title>
        <authorList>
            <person name="Qiu D."/>
            <person name="Xia M."/>
        </authorList>
    </citation>
    <scope>NUCLEOTIDE SEQUENCE</scope>
    <source>
        <strain evidence="9">RN12</strain>
    </source>
</reference>
<comment type="subcellular location">
    <subcellularLocation>
        <location evidence="1 7">Cell membrane</location>
        <topology evidence="1 7">Multi-pass membrane protein</topology>
    </subcellularLocation>
</comment>
<feature type="transmembrane region" description="Helical" evidence="7">
    <location>
        <begin position="267"/>
        <end position="288"/>
    </location>
</feature>
<dbReference type="InterPro" id="IPR000515">
    <property type="entry name" value="MetI-like"/>
</dbReference>
<evidence type="ECO:0000256" key="6">
    <source>
        <dbReference type="ARBA" id="ARBA00023136"/>
    </source>
</evidence>
<dbReference type="EMBL" id="CP097635">
    <property type="protein sequence ID" value="URI06159.1"/>
    <property type="molecule type" value="Genomic_DNA"/>
</dbReference>
<evidence type="ECO:0000256" key="5">
    <source>
        <dbReference type="ARBA" id="ARBA00022989"/>
    </source>
</evidence>
<dbReference type="PROSITE" id="PS50928">
    <property type="entry name" value="ABC_TM1"/>
    <property type="match status" value="1"/>
</dbReference>
<evidence type="ECO:0000256" key="7">
    <source>
        <dbReference type="RuleBase" id="RU363032"/>
    </source>
</evidence>
<evidence type="ECO:0000256" key="1">
    <source>
        <dbReference type="ARBA" id="ARBA00004651"/>
    </source>
</evidence>
<evidence type="ECO:0000313" key="9">
    <source>
        <dbReference type="EMBL" id="URI06159.1"/>
    </source>
</evidence>
<proteinExistence type="inferred from homology"/>
<evidence type="ECO:0000256" key="2">
    <source>
        <dbReference type="ARBA" id="ARBA00022448"/>
    </source>
</evidence>
<accession>A0ABY4S1D2</accession>
<dbReference type="RefSeq" id="WP_250194423.1">
    <property type="nucleotide sequence ID" value="NZ_CP097635.1"/>
</dbReference>
<protein>
    <submittedName>
        <fullName evidence="9">ABC transporter permease</fullName>
    </submittedName>
</protein>
<evidence type="ECO:0000256" key="4">
    <source>
        <dbReference type="ARBA" id="ARBA00022692"/>
    </source>
</evidence>
<feature type="transmembrane region" description="Helical" evidence="7">
    <location>
        <begin position="150"/>
        <end position="174"/>
    </location>
</feature>
<feature type="domain" description="ABC transmembrane type-1" evidence="8">
    <location>
        <begin position="101"/>
        <end position="289"/>
    </location>
</feature>
<dbReference type="InterPro" id="IPR050366">
    <property type="entry name" value="BP-dependent_transpt_permease"/>
</dbReference>
<sequence>MTTLHTSSACTDCALPPSRRQRLAARATAAAHAVARRPALAVGGLMLLALAAVALFGRLVFSADPWDMAGPPMLWPGEDPAYPLGTDLMGRDIATGLVSGARVSLLVGLVSTALSALLGVAIGALGGFYRGWVDALLGRVTEVFQTVPKFVLAVVLVALFKPSITTEVIAIGIVSWPATARLVRAEFLRLREREFVLAAETLGMGDLRLMLTQILPNALPSVVVVSTLTIANAIQTEAALAFLGLGDPNVMSWGTLIGAGREQVVDAWFICALPGAAIVVAVLGFNLVGEGLSELVNPQLKRRALA</sequence>
<keyword evidence="6 7" id="KW-0472">Membrane</keyword>
<keyword evidence="4 7" id="KW-0812">Transmembrane</keyword>
<evidence type="ECO:0000259" key="8">
    <source>
        <dbReference type="PROSITE" id="PS50928"/>
    </source>
</evidence>
<keyword evidence="2 7" id="KW-0813">Transport</keyword>
<keyword evidence="3" id="KW-1003">Cell membrane</keyword>
<dbReference type="Proteomes" id="UP001056201">
    <property type="component" value="Chromosome 1"/>
</dbReference>
<dbReference type="SUPFAM" id="SSF161098">
    <property type="entry name" value="MetI-like"/>
    <property type="match status" value="1"/>
</dbReference>
<organism evidence="9 10">
    <name type="scientific">Aquincola tertiaricarbonis</name>
    <dbReference type="NCBI Taxonomy" id="391953"/>
    <lineage>
        <taxon>Bacteria</taxon>
        <taxon>Pseudomonadati</taxon>
        <taxon>Pseudomonadota</taxon>
        <taxon>Betaproteobacteria</taxon>
        <taxon>Burkholderiales</taxon>
        <taxon>Sphaerotilaceae</taxon>
        <taxon>Aquincola</taxon>
    </lineage>
</organism>
<name>A0ABY4S1D2_AQUTE</name>
<dbReference type="InterPro" id="IPR035906">
    <property type="entry name" value="MetI-like_sf"/>
</dbReference>
<gene>
    <name evidence="9" type="ORF">MW290_09485</name>
</gene>
<dbReference type="Pfam" id="PF00528">
    <property type="entry name" value="BPD_transp_1"/>
    <property type="match status" value="1"/>
</dbReference>
<dbReference type="PANTHER" id="PTHR43386:SF1">
    <property type="entry name" value="D,D-DIPEPTIDE TRANSPORT SYSTEM PERMEASE PROTEIN DDPC-RELATED"/>
    <property type="match status" value="1"/>
</dbReference>
<feature type="transmembrane region" description="Helical" evidence="7">
    <location>
        <begin position="39"/>
        <end position="61"/>
    </location>
</feature>
<dbReference type="Gene3D" id="1.10.3720.10">
    <property type="entry name" value="MetI-like"/>
    <property type="match status" value="1"/>
</dbReference>
<keyword evidence="5 7" id="KW-1133">Transmembrane helix</keyword>
<dbReference type="CDD" id="cd06261">
    <property type="entry name" value="TM_PBP2"/>
    <property type="match status" value="1"/>
</dbReference>
<comment type="similarity">
    <text evidence="7">Belongs to the binding-protein-dependent transport system permease family.</text>
</comment>